<dbReference type="InterPro" id="IPR000424">
    <property type="entry name" value="Primosome_PriB/ssb"/>
</dbReference>
<dbReference type="PROSITE" id="PS50935">
    <property type="entry name" value="SSB"/>
    <property type="match status" value="1"/>
</dbReference>
<dbReference type="AlphaFoldDB" id="Q9QUF5"/>
<dbReference type="GO" id="GO:0006260">
    <property type="term" value="P:DNA replication"/>
    <property type="evidence" value="ECO:0007669"/>
    <property type="project" value="InterPro"/>
</dbReference>
<dbReference type="CDD" id="cd04496">
    <property type="entry name" value="SSB_OBF"/>
    <property type="match status" value="1"/>
</dbReference>
<dbReference type="InterPro" id="IPR012340">
    <property type="entry name" value="NA-bd_OB-fold"/>
</dbReference>
<dbReference type="EMBL" id="X92187">
    <property type="protein sequence ID" value="CAA63098.1"/>
    <property type="molecule type" value="mRNA"/>
</dbReference>
<dbReference type="Gene3D" id="2.40.50.140">
    <property type="entry name" value="Nucleic acid-binding proteins"/>
    <property type="match status" value="1"/>
</dbReference>
<evidence type="ECO:0000256" key="2">
    <source>
        <dbReference type="SAM" id="MobiDB-lite"/>
    </source>
</evidence>
<dbReference type="GO" id="GO:0009295">
    <property type="term" value="C:nucleoid"/>
    <property type="evidence" value="ECO:0007669"/>
    <property type="project" value="TreeGrafter"/>
</dbReference>
<sequence length="137" mass="15129">MNQVNLTGRLTKDIELRYTQSGKAVGNGTIAVGRKFKSENGERESDFINFVMWGKAAENFANYTHKGSQVGLGGEWQTRNYENNSGQRVYVNELNATSFDLLDPRGASETQSNLDSEDPFAAAGKKQIDISDDALPF</sequence>
<protein>
    <submittedName>
        <fullName evidence="3">SSB-like protein</fullName>
    </submittedName>
</protein>
<evidence type="ECO:0000313" key="3">
    <source>
        <dbReference type="EMBL" id="CAA63098.1"/>
    </source>
</evidence>
<organism evidence="3">
    <name type="scientific">unidentified</name>
    <dbReference type="NCBI Taxonomy" id="32644"/>
    <lineage>
        <taxon>unclassified sequences</taxon>
    </lineage>
</organism>
<dbReference type="Pfam" id="PF00436">
    <property type="entry name" value="SSB"/>
    <property type="match status" value="1"/>
</dbReference>
<name>Q9QUF5_9ZZZZ</name>
<dbReference type="InterPro" id="IPR011344">
    <property type="entry name" value="ssDNA-bd"/>
</dbReference>
<dbReference type="PANTHER" id="PTHR10302">
    <property type="entry name" value="SINGLE-STRANDED DNA-BINDING PROTEIN"/>
    <property type="match status" value="1"/>
</dbReference>
<dbReference type="PANTHER" id="PTHR10302:SF27">
    <property type="entry name" value="SINGLE-STRANDED DNA-BINDING PROTEIN"/>
    <property type="match status" value="1"/>
</dbReference>
<dbReference type="PIRSF" id="PIRSF002070">
    <property type="entry name" value="SSB"/>
    <property type="match status" value="1"/>
</dbReference>
<dbReference type="NCBIfam" id="TIGR00621">
    <property type="entry name" value="ssb"/>
    <property type="match status" value="1"/>
</dbReference>
<dbReference type="HAMAP" id="MF_00984">
    <property type="entry name" value="SSB"/>
    <property type="match status" value="1"/>
</dbReference>
<dbReference type="SUPFAM" id="SSF50249">
    <property type="entry name" value="Nucleic acid-binding proteins"/>
    <property type="match status" value="1"/>
</dbReference>
<accession>Q9QUF5</accession>
<keyword evidence="1" id="KW-0238">DNA-binding</keyword>
<dbReference type="GO" id="GO:0003697">
    <property type="term" value="F:single-stranded DNA binding"/>
    <property type="evidence" value="ECO:0007669"/>
    <property type="project" value="InterPro"/>
</dbReference>
<proteinExistence type="evidence at transcript level"/>
<evidence type="ECO:0000256" key="1">
    <source>
        <dbReference type="ARBA" id="ARBA00023125"/>
    </source>
</evidence>
<feature type="region of interest" description="Disordered" evidence="2">
    <location>
        <begin position="103"/>
        <end position="125"/>
    </location>
</feature>
<reference evidence="3" key="1">
    <citation type="submission" date="1995-10" db="EMBL/GenBank/DDBJ databases">
        <authorList>
            <person name="Agudo M."/>
            <person name="Villasante A."/>
            <person name="Abad J.P."/>
        </authorList>
    </citation>
    <scope>NUCLEOTIDE SEQUENCE</scope>
</reference>